<keyword evidence="1" id="KW-0234">DNA repair</keyword>
<dbReference type="InterPro" id="IPR027417">
    <property type="entry name" value="P-loop_NTPase"/>
</dbReference>
<keyword evidence="1" id="KW-0511">Multifunctional enzyme</keyword>
<dbReference type="InterPro" id="IPR045055">
    <property type="entry name" value="DNA2/NAM7-like"/>
</dbReference>
<dbReference type="InterPro" id="IPR041679">
    <property type="entry name" value="DNA2/NAM7-like_C"/>
</dbReference>
<comment type="subcellular location">
    <subcellularLocation>
        <location evidence="1">Nucleus</location>
    </subcellularLocation>
    <subcellularLocation>
        <location evidence="1">Chromosome</location>
    </subcellularLocation>
</comment>
<dbReference type="Gene3D" id="3.40.50.300">
    <property type="entry name" value="P-loop containing nucleotide triphosphate hydrolases"/>
    <property type="match status" value="3"/>
</dbReference>
<keyword evidence="1" id="KW-0158">Chromosome</keyword>
<dbReference type="GO" id="GO:0005524">
    <property type="term" value="F:ATP binding"/>
    <property type="evidence" value="ECO:0007669"/>
    <property type="project" value="UniProtKB-UniRule"/>
</dbReference>
<proteinExistence type="inferred from homology"/>
<dbReference type="GO" id="GO:0033567">
    <property type="term" value="P:DNA replication, Okazaki fragment processing"/>
    <property type="evidence" value="ECO:0007669"/>
    <property type="project" value="UniProtKB-UniRule"/>
</dbReference>
<accession>A0A7S2K300</accession>
<dbReference type="GO" id="GO:0017116">
    <property type="term" value="F:single-stranded DNA helicase activity"/>
    <property type="evidence" value="ECO:0007669"/>
    <property type="project" value="UniProtKB-UniRule"/>
</dbReference>
<name>A0A7S2K300_9STRA</name>
<feature type="domain" description="DNA2/NAM7 helicase helicase" evidence="2">
    <location>
        <begin position="462"/>
        <end position="553"/>
    </location>
</feature>
<dbReference type="GO" id="GO:0051539">
    <property type="term" value="F:4 iron, 4 sulfur cluster binding"/>
    <property type="evidence" value="ECO:0007669"/>
    <property type="project" value="UniProtKB-UniRule"/>
</dbReference>
<organism evidence="4">
    <name type="scientific">Leptocylindrus danicus</name>
    <dbReference type="NCBI Taxonomy" id="163516"/>
    <lineage>
        <taxon>Eukaryota</taxon>
        <taxon>Sar</taxon>
        <taxon>Stramenopiles</taxon>
        <taxon>Ochrophyta</taxon>
        <taxon>Bacillariophyta</taxon>
        <taxon>Coscinodiscophyceae</taxon>
        <taxon>Chaetocerotophycidae</taxon>
        <taxon>Leptocylindrales</taxon>
        <taxon>Leptocylindraceae</taxon>
        <taxon>Leptocylindrus</taxon>
    </lineage>
</organism>
<keyword evidence="1" id="KW-0378">Hydrolase</keyword>
<evidence type="ECO:0000313" key="4">
    <source>
        <dbReference type="EMBL" id="CAD9563506.1"/>
    </source>
</evidence>
<comment type="function">
    <text evidence="1">Key enzyme involved in DNA replication and DNA repair. Involved in Okazaki fragments processing by cleaving long flaps that escape FEN1: flaps that are longer than 27 nucleotides are coated by replication protein A complex (RPA), leading to recruit DNA2 which cleaves the flap until it is too short to bind RPA and becomes a substrate for FEN1. Also involved in 5'-end resection of DNA during double-strand break (DSB) repair by mediating the cleavage of 5'-ssDNA.</text>
</comment>
<dbReference type="InterPro" id="IPR047187">
    <property type="entry name" value="SF1_C_Upf1"/>
</dbReference>
<dbReference type="GO" id="GO:0017108">
    <property type="term" value="F:5'-flap endonuclease activity"/>
    <property type="evidence" value="ECO:0007669"/>
    <property type="project" value="UniProtKB-UniRule"/>
</dbReference>
<dbReference type="GO" id="GO:0046872">
    <property type="term" value="F:metal ion binding"/>
    <property type="evidence" value="ECO:0007669"/>
    <property type="project" value="UniProtKB-UniRule"/>
</dbReference>
<dbReference type="PANTHER" id="PTHR10887">
    <property type="entry name" value="DNA2/NAM7 HELICASE FAMILY"/>
    <property type="match status" value="1"/>
</dbReference>
<dbReference type="AlphaFoldDB" id="A0A7S2K300"/>
<keyword evidence="1" id="KW-0004">4Fe-4S</keyword>
<keyword evidence="1" id="KW-0539">Nucleus</keyword>
<keyword evidence="1" id="KW-0547">Nucleotide-binding</keyword>
<protein>
    <recommendedName>
        <fullName evidence="1">DNA replication ATP-dependent helicase/nuclease</fullName>
        <ecNumber evidence="1">3.1.-.-</ecNumber>
        <ecNumber evidence="1">3.6.4.12</ecNumber>
    </recommendedName>
</protein>
<keyword evidence="1" id="KW-0408">Iron</keyword>
<comment type="similarity">
    <text evidence="1">Belongs to the DNA2/NAM7 helicase family.</text>
</comment>
<dbReference type="EC" id="3.1.-.-" evidence="1"/>
<dbReference type="GO" id="GO:0003677">
    <property type="term" value="F:DNA binding"/>
    <property type="evidence" value="ECO:0007669"/>
    <property type="project" value="UniProtKB-UniRule"/>
</dbReference>
<comment type="catalytic activity">
    <reaction evidence="1">
        <text>ATP + H2O = ADP + phosphate + H(+)</text>
        <dbReference type="Rhea" id="RHEA:13065"/>
        <dbReference type="ChEBI" id="CHEBI:15377"/>
        <dbReference type="ChEBI" id="CHEBI:15378"/>
        <dbReference type="ChEBI" id="CHEBI:30616"/>
        <dbReference type="ChEBI" id="CHEBI:43474"/>
        <dbReference type="ChEBI" id="CHEBI:456216"/>
        <dbReference type="EC" id="3.6.4.12"/>
    </reaction>
</comment>
<dbReference type="EMBL" id="HBGY01006564">
    <property type="protein sequence ID" value="CAD9563506.1"/>
    <property type="molecule type" value="Transcribed_RNA"/>
</dbReference>
<feature type="domain" description="DNA2/NAM7 helicase helicase" evidence="2">
    <location>
        <begin position="578"/>
        <end position="647"/>
    </location>
</feature>
<keyword evidence="1" id="KW-0235">DNA replication</keyword>
<feature type="domain" description="DNA2/NAM7 helicase-like C-terminal" evidence="3">
    <location>
        <begin position="655"/>
        <end position="902"/>
    </location>
</feature>
<evidence type="ECO:0000259" key="3">
    <source>
        <dbReference type="Pfam" id="PF13087"/>
    </source>
</evidence>
<dbReference type="EC" id="3.6.4.12" evidence="1"/>
<keyword evidence="1" id="KW-0347">Helicase</keyword>
<dbReference type="GO" id="GO:0005634">
    <property type="term" value="C:nucleus"/>
    <property type="evidence" value="ECO:0007669"/>
    <property type="project" value="UniProtKB-SubCell"/>
</dbReference>
<dbReference type="GO" id="GO:0071932">
    <property type="term" value="P:replication fork reversal"/>
    <property type="evidence" value="ECO:0007669"/>
    <property type="project" value="TreeGrafter"/>
</dbReference>
<keyword evidence="1" id="KW-0067">ATP-binding</keyword>
<gene>
    <name evidence="4" type="ORF">LDAN0321_LOCUS4029</name>
</gene>
<keyword evidence="1" id="KW-0479">Metal-binding</keyword>
<dbReference type="SUPFAM" id="SSF52540">
    <property type="entry name" value="P-loop containing nucleoside triphosphate hydrolases"/>
    <property type="match status" value="1"/>
</dbReference>
<dbReference type="GO" id="GO:0005737">
    <property type="term" value="C:cytoplasm"/>
    <property type="evidence" value="ECO:0007669"/>
    <property type="project" value="TreeGrafter"/>
</dbReference>
<sequence>MPLELKTGHNQNFQFSHGAQLSLYILMMKMRYGSALVKSPAAMENTSLGAASGGILLYLNHKGSSAMHVSPTMPEIRSLMGHRNTVATYVKRASEARGVIVHPASKEFEKSERNDRIEILPVTPAELPECIGQSYQCYRCYSNKECSVYARSEMTFPNNPNTYHPDVVGQLTGHLTDADAQYFMEWDRMIDLEAKEANQNITQHWLIPAVEREKLTGLCISSLEWDTEFVDSTPRNDARTTLRFFRTNAMSMTAGSQMSSRNHSGLSSLKIESGHHVVVSTDGCMYSSKNKLRPRFRRHKMHIVRGTVTAVSEHSICVLTSIGESLQLKEIVSMWTQNQPSNDDVRGCTTVLHETVCHFRMDKDEIMSGTGTLRQNLVKLFTADVPPASPNNNSQKERTNDMPPYLKQRLSRLRELVVHLNPPVFNSSWAASMFTADESCTANRHFIKGCNLDDLFFEYSCNLNTDQQAAVTKIVTAQDYTLVQGMPGTGKTSMISFVTRLLAARGKRILITSYTHAAVDNLLMKLMDAGVNENGTLLRIGPKTTCHPSVQCILASSLALEVDKASGSKDDLPSARSLKQVTSKARIVGVTALSATRSPLLLGQHFDVVICDEAGQLTQPASLGALMSADTFVLVGDHMQLPPLVTSSAAEQAGYGVSMMKRLADAFVSSVAQLTLQYRMHGDIVDLCNEIVYKGKLQCANESIKTDLLKLEKYPINLPKPRRRPLAPVISDATIKTHWLAPIINPSKPVVFVDTDNIRRLNHKTSNQNQSTSVGTFIGLERSLSRRGTGGNVVNEVEVALVKHSVNALLACGLKPNEVGVICPLRSQIRLLDEDMYLSGMKNNGLEVSTIDRYQGRDKHAIIISFVRSNEEGNAGRLLGDRRRINVAVSRAKRKLIMIGSAATLKQGSSVLSSMLDLLRRRGWIESLPTNAHKVYDIA</sequence>
<dbReference type="GO" id="GO:0005694">
    <property type="term" value="C:chromosome"/>
    <property type="evidence" value="ECO:0007669"/>
    <property type="project" value="UniProtKB-SubCell"/>
</dbReference>
<dbReference type="CDD" id="cd18808">
    <property type="entry name" value="SF1_C_Upf1"/>
    <property type="match status" value="1"/>
</dbReference>
<dbReference type="PANTHER" id="PTHR10887:SF433">
    <property type="entry name" value="DNA REPLICATION ATP-DEPENDENT HELICASE_NUCLEASE DNA2"/>
    <property type="match status" value="1"/>
</dbReference>
<keyword evidence="1" id="KW-0411">Iron-sulfur</keyword>
<keyword evidence="1" id="KW-0238">DNA-binding</keyword>
<keyword evidence="1" id="KW-0227">DNA damage</keyword>
<dbReference type="InterPro" id="IPR041677">
    <property type="entry name" value="DNA2/NAM7_AAA_11"/>
</dbReference>
<dbReference type="Pfam" id="PF13087">
    <property type="entry name" value="AAA_12"/>
    <property type="match status" value="1"/>
</dbReference>
<dbReference type="Pfam" id="PF13086">
    <property type="entry name" value="AAA_11"/>
    <property type="match status" value="2"/>
</dbReference>
<evidence type="ECO:0000259" key="2">
    <source>
        <dbReference type="Pfam" id="PF13086"/>
    </source>
</evidence>
<keyword evidence="1" id="KW-0540">Nuclease</keyword>
<reference evidence="4" key="1">
    <citation type="submission" date="2021-01" db="EMBL/GenBank/DDBJ databases">
        <authorList>
            <person name="Corre E."/>
            <person name="Pelletier E."/>
            <person name="Niang G."/>
            <person name="Scheremetjew M."/>
            <person name="Finn R."/>
            <person name="Kale V."/>
            <person name="Holt S."/>
            <person name="Cochrane G."/>
            <person name="Meng A."/>
            <person name="Brown T."/>
            <person name="Cohen L."/>
        </authorList>
    </citation>
    <scope>NUCLEOTIDE SEQUENCE</scope>
    <source>
        <strain evidence="4">B650</strain>
    </source>
</reference>
<evidence type="ECO:0000256" key="1">
    <source>
        <dbReference type="RuleBase" id="RU367041"/>
    </source>
</evidence>
<dbReference type="GO" id="GO:0006281">
    <property type="term" value="P:DNA repair"/>
    <property type="evidence" value="ECO:0007669"/>
    <property type="project" value="UniProtKB-KW"/>
</dbReference>